<keyword evidence="5 6" id="KW-0472">Membrane</keyword>
<dbReference type="EMBL" id="HBEZ01023389">
    <property type="protein sequence ID" value="CAD8635287.1"/>
    <property type="molecule type" value="Transcribed_RNA"/>
</dbReference>
<comment type="similarity">
    <text evidence="2">Belongs to the SVP26 family.</text>
</comment>
<reference evidence="7" key="1">
    <citation type="submission" date="2021-01" db="EMBL/GenBank/DDBJ databases">
        <authorList>
            <person name="Corre E."/>
            <person name="Pelletier E."/>
            <person name="Niang G."/>
            <person name="Scheremetjew M."/>
            <person name="Finn R."/>
            <person name="Kale V."/>
            <person name="Holt S."/>
            <person name="Cochrane G."/>
            <person name="Meng A."/>
            <person name="Brown T."/>
            <person name="Cohen L."/>
        </authorList>
    </citation>
    <scope>NUCLEOTIDE SEQUENCE</scope>
    <source>
        <strain evidence="7">CCAP979/52</strain>
    </source>
</reference>
<dbReference type="PANTHER" id="PTHR13144:SF0">
    <property type="entry name" value="PROTEIN TEX261"/>
    <property type="match status" value="1"/>
</dbReference>
<dbReference type="GO" id="GO:0000139">
    <property type="term" value="C:Golgi membrane"/>
    <property type="evidence" value="ECO:0007669"/>
    <property type="project" value="TreeGrafter"/>
</dbReference>
<sequence>MLRTVLQVSIFAVLCVHVFLLYAGYIPTSAAICGMAMQLIYCQNLIDFPAVNFKSFRFILTGVGAFVHKYIWFTTSLFGDDAFNTDSCFCFNSICFCIQPILLLFTCVWLVPFILVVTWEPVEESTAKSSSDRKFSDTPYERSPTSIYLQSAKDLFSKAKSNSYRIVSLM</sequence>
<feature type="transmembrane region" description="Helical" evidence="6">
    <location>
        <begin position="101"/>
        <end position="119"/>
    </location>
</feature>
<protein>
    <submittedName>
        <fullName evidence="7">Uncharacterized protein</fullName>
    </submittedName>
</protein>
<organism evidence="7">
    <name type="scientific">Cryptomonas curvata</name>
    <dbReference type="NCBI Taxonomy" id="233186"/>
    <lineage>
        <taxon>Eukaryota</taxon>
        <taxon>Cryptophyceae</taxon>
        <taxon>Cryptomonadales</taxon>
        <taxon>Cryptomonadaceae</taxon>
        <taxon>Cryptomonas</taxon>
    </lineage>
</organism>
<comment type="subcellular location">
    <subcellularLocation>
        <location evidence="1">Membrane</location>
        <topology evidence="1">Multi-pass membrane protein</topology>
    </subcellularLocation>
</comment>
<proteinExistence type="inferred from homology"/>
<evidence type="ECO:0000256" key="2">
    <source>
        <dbReference type="ARBA" id="ARBA00008096"/>
    </source>
</evidence>
<evidence type="ECO:0000256" key="1">
    <source>
        <dbReference type="ARBA" id="ARBA00004141"/>
    </source>
</evidence>
<keyword evidence="3 6" id="KW-0812">Transmembrane</keyword>
<dbReference type="Pfam" id="PF04148">
    <property type="entry name" value="Erv26"/>
    <property type="match status" value="1"/>
</dbReference>
<dbReference type="GO" id="GO:0030134">
    <property type="term" value="C:COPII-coated ER to Golgi transport vesicle"/>
    <property type="evidence" value="ECO:0007669"/>
    <property type="project" value="TreeGrafter"/>
</dbReference>
<dbReference type="GO" id="GO:0005789">
    <property type="term" value="C:endoplasmic reticulum membrane"/>
    <property type="evidence" value="ECO:0007669"/>
    <property type="project" value="TreeGrafter"/>
</dbReference>
<dbReference type="AlphaFoldDB" id="A0A7S0M9W0"/>
<evidence type="ECO:0000256" key="3">
    <source>
        <dbReference type="ARBA" id="ARBA00022692"/>
    </source>
</evidence>
<keyword evidence="4 6" id="KW-1133">Transmembrane helix</keyword>
<name>A0A7S0M9W0_9CRYP</name>
<dbReference type="GO" id="GO:0006888">
    <property type="term" value="P:endoplasmic reticulum to Golgi vesicle-mediated transport"/>
    <property type="evidence" value="ECO:0007669"/>
    <property type="project" value="InterPro"/>
</dbReference>
<evidence type="ECO:0000313" key="7">
    <source>
        <dbReference type="EMBL" id="CAD8635287.1"/>
    </source>
</evidence>
<gene>
    <name evidence="7" type="ORF">CCUR1050_LOCUS12968</name>
</gene>
<dbReference type="GO" id="GO:0097020">
    <property type="term" value="F:COPII receptor activity"/>
    <property type="evidence" value="ECO:0007669"/>
    <property type="project" value="InterPro"/>
</dbReference>
<accession>A0A7S0M9W0</accession>
<evidence type="ECO:0000256" key="4">
    <source>
        <dbReference type="ARBA" id="ARBA00022989"/>
    </source>
</evidence>
<dbReference type="PANTHER" id="PTHR13144">
    <property type="entry name" value="TEX261 PROTEIN"/>
    <property type="match status" value="1"/>
</dbReference>
<dbReference type="InterPro" id="IPR007277">
    <property type="entry name" value="Svp26/Tex261"/>
</dbReference>
<evidence type="ECO:0000256" key="5">
    <source>
        <dbReference type="ARBA" id="ARBA00023136"/>
    </source>
</evidence>
<evidence type="ECO:0000256" key="6">
    <source>
        <dbReference type="SAM" id="Phobius"/>
    </source>
</evidence>